<dbReference type="PANTHER" id="PTHR30149:SF0">
    <property type="entry name" value="HYDROGENASE MATURATION FACTOR HYPD"/>
    <property type="match status" value="1"/>
</dbReference>
<dbReference type="Proteomes" id="UP001163115">
    <property type="component" value="Chromosome"/>
</dbReference>
<keyword evidence="3" id="KW-0408">Iron</keyword>
<dbReference type="InterPro" id="IPR042244">
    <property type="entry name" value="HypD_2_sf"/>
</dbReference>
<dbReference type="InterPro" id="IPR002780">
    <property type="entry name" value="Hyd_form_HypD"/>
</dbReference>
<accession>A0ABY7AIR6</accession>
<organism evidence="4 5">
    <name type="scientific">Lacrimispora xylanolytica</name>
    <dbReference type="NCBI Taxonomy" id="29375"/>
    <lineage>
        <taxon>Bacteria</taxon>
        <taxon>Bacillati</taxon>
        <taxon>Bacillota</taxon>
        <taxon>Clostridia</taxon>
        <taxon>Lachnospirales</taxon>
        <taxon>Lachnospiraceae</taxon>
        <taxon>Lacrimispora</taxon>
    </lineage>
</organism>
<sequence>MMKLEQVIKALKEYDGEPVKIMEVCGTHTKSIFQHGIRSIISPKIQLISGPGCPVCVTAPSYIDRLVELSLKETYCVLTFGDMMKVKGTQMSLTEAKAMGAEVKVLYSPLGALSEAENHKDIQYVFAAVGFETTTPVYALLLDEIQKRNIKNLKLATSIKTILPALSFICENETSIDAFLSPGHVSVITGSRIYEELAAAYKKPFVVAGFEGEHILAAIYEIMTQLKGKRYQVANLYSNAVTEEGNQKAEALIHQYFEPADDAWRGIGTIKQSALKLKEEYKEYDAGGSQEEIIETLPPGCKCTDVILGRIQPMDCPLFQKVCTPLHAVGPCMVSSEGACGIWYQNS</sequence>
<name>A0ABY7AIR6_9FIRM</name>
<evidence type="ECO:0000313" key="5">
    <source>
        <dbReference type="Proteomes" id="UP001163115"/>
    </source>
</evidence>
<dbReference type="EMBL" id="CP113524">
    <property type="protein sequence ID" value="WAJ25437.1"/>
    <property type="molecule type" value="Genomic_DNA"/>
</dbReference>
<comment type="similarity">
    <text evidence="1">Belongs to the HypD family.</text>
</comment>
<evidence type="ECO:0000256" key="3">
    <source>
        <dbReference type="ARBA" id="ARBA00023004"/>
    </source>
</evidence>
<dbReference type="NCBIfam" id="TIGR00075">
    <property type="entry name" value="hypD"/>
    <property type="match status" value="1"/>
</dbReference>
<dbReference type="RefSeq" id="WP_268116312.1">
    <property type="nucleotide sequence ID" value="NZ_CP113524.1"/>
</dbReference>
<dbReference type="Gene3D" id="3.40.50.11750">
    <property type="entry name" value="HypD, alpha/beta domain 1"/>
    <property type="match status" value="2"/>
</dbReference>
<protein>
    <submittedName>
        <fullName evidence="4">Hydrogenase formation protein HypD</fullName>
    </submittedName>
</protein>
<gene>
    <name evidence="4" type="primary">hypD</name>
    <name evidence="4" type="ORF">OW255_07980</name>
</gene>
<dbReference type="PIRSF" id="PIRSF005622">
    <property type="entry name" value="Hydrgn_mat_hypD"/>
    <property type="match status" value="1"/>
</dbReference>
<dbReference type="Pfam" id="PF01924">
    <property type="entry name" value="HypD"/>
    <property type="match status" value="1"/>
</dbReference>
<evidence type="ECO:0000256" key="1">
    <source>
        <dbReference type="ARBA" id="ARBA00007888"/>
    </source>
</evidence>
<keyword evidence="2" id="KW-0479">Metal-binding</keyword>
<dbReference type="PANTHER" id="PTHR30149">
    <property type="entry name" value="HYDROGENASE PROTEIN ASSEMBLY PROTEIN HYPD"/>
    <property type="match status" value="1"/>
</dbReference>
<keyword evidence="5" id="KW-1185">Reference proteome</keyword>
<proteinExistence type="inferred from homology"/>
<dbReference type="Gene3D" id="6.10.20.100">
    <property type="match status" value="1"/>
</dbReference>
<dbReference type="InterPro" id="IPR042243">
    <property type="entry name" value="HypD_1"/>
</dbReference>
<evidence type="ECO:0000256" key="2">
    <source>
        <dbReference type="ARBA" id="ARBA00022723"/>
    </source>
</evidence>
<evidence type="ECO:0000313" key="4">
    <source>
        <dbReference type="EMBL" id="WAJ25437.1"/>
    </source>
</evidence>
<reference evidence="4" key="1">
    <citation type="submission" date="2022-11" db="EMBL/GenBank/DDBJ databases">
        <title>Lacrimispora xylanolytica sy1, complete genome.</title>
        <authorList>
            <person name="Choi S."/>
        </authorList>
    </citation>
    <scope>NUCLEOTIDE SEQUENCE</scope>
    <source>
        <strain evidence="4">Sy1</strain>
    </source>
</reference>